<keyword evidence="1" id="KW-1133">Transmembrane helix</keyword>
<protein>
    <submittedName>
        <fullName evidence="2">Uncharacterized protein</fullName>
    </submittedName>
</protein>
<keyword evidence="3" id="KW-1185">Reference proteome</keyword>
<dbReference type="AlphaFoldDB" id="A0A7R9FU11"/>
<dbReference type="EMBL" id="CAJPEV010014176">
    <property type="protein sequence ID" value="CAG0906902.1"/>
    <property type="molecule type" value="Genomic_DNA"/>
</dbReference>
<feature type="non-terminal residue" evidence="2">
    <location>
        <position position="1"/>
    </location>
</feature>
<name>A0A7R9FU11_9CRUS</name>
<feature type="transmembrane region" description="Helical" evidence="1">
    <location>
        <begin position="134"/>
        <end position="167"/>
    </location>
</feature>
<accession>A0A7R9FU11</accession>
<reference evidence="2" key="1">
    <citation type="submission" date="2020-11" db="EMBL/GenBank/DDBJ databases">
        <authorList>
            <person name="Tran Van P."/>
        </authorList>
    </citation>
    <scope>NUCLEOTIDE SEQUENCE</scope>
</reference>
<dbReference type="PANTHER" id="PTHR10796:SF130">
    <property type="entry name" value="PATCHED DOMAIN-CONTAINING PROTEIN 3-LIKE PROTEIN"/>
    <property type="match status" value="1"/>
</dbReference>
<evidence type="ECO:0000313" key="2">
    <source>
        <dbReference type="EMBL" id="CAD7254909.1"/>
    </source>
</evidence>
<dbReference type="OrthoDB" id="6510177at2759"/>
<dbReference type="EMBL" id="LR913694">
    <property type="protein sequence ID" value="CAD7254909.1"/>
    <property type="molecule type" value="Genomic_DNA"/>
</dbReference>
<dbReference type="PANTHER" id="PTHR10796">
    <property type="entry name" value="PATCHED-RELATED"/>
    <property type="match status" value="1"/>
</dbReference>
<dbReference type="InterPro" id="IPR051697">
    <property type="entry name" value="Patched_domain-protein"/>
</dbReference>
<dbReference type="GO" id="GO:0016020">
    <property type="term" value="C:membrane"/>
    <property type="evidence" value="ECO:0007669"/>
    <property type="project" value="TreeGrafter"/>
</dbReference>
<proteinExistence type="predicted"/>
<dbReference type="Proteomes" id="UP000677054">
    <property type="component" value="Unassembled WGS sequence"/>
</dbReference>
<evidence type="ECO:0000313" key="3">
    <source>
        <dbReference type="Proteomes" id="UP000677054"/>
    </source>
</evidence>
<keyword evidence="1" id="KW-0472">Membrane</keyword>
<gene>
    <name evidence="2" type="ORF">DSTB1V02_LOCUS14655</name>
</gene>
<sequence>VSDVDSWALAFQNWLEASHPIDLEKQRLGEEEMMGNLSDFFWSPRGAKYLYSLRFSGAEPVCDEPLPPISASSHELRHVRMTRTKEKTEALHRIYHLTDSSPLAQNEQFVGAFSREYGTWETNGVIRWELYRNLGLAMICVLVTVLVLIADVLASFYVLLCVLVTLVRNSVTFSSDGDIKMQIRGACGRRC</sequence>
<evidence type="ECO:0000256" key="1">
    <source>
        <dbReference type="SAM" id="Phobius"/>
    </source>
</evidence>
<keyword evidence="1" id="KW-0812">Transmembrane</keyword>
<organism evidence="2">
    <name type="scientific">Darwinula stevensoni</name>
    <dbReference type="NCBI Taxonomy" id="69355"/>
    <lineage>
        <taxon>Eukaryota</taxon>
        <taxon>Metazoa</taxon>
        <taxon>Ecdysozoa</taxon>
        <taxon>Arthropoda</taxon>
        <taxon>Crustacea</taxon>
        <taxon>Oligostraca</taxon>
        <taxon>Ostracoda</taxon>
        <taxon>Podocopa</taxon>
        <taxon>Podocopida</taxon>
        <taxon>Darwinulocopina</taxon>
        <taxon>Darwinuloidea</taxon>
        <taxon>Darwinulidae</taxon>
        <taxon>Darwinula</taxon>
    </lineage>
</organism>